<dbReference type="InterPro" id="IPR000330">
    <property type="entry name" value="SNF2_N"/>
</dbReference>
<dbReference type="InterPro" id="IPR049730">
    <property type="entry name" value="SNF2/RAD54-like_C"/>
</dbReference>
<evidence type="ECO:0000259" key="4">
    <source>
        <dbReference type="PROSITE" id="PS51194"/>
    </source>
</evidence>
<organism evidence="6 7">
    <name type="scientific">Paenibacillus chitinolyticus</name>
    <dbReference type="NCBI Taxonomy" id="79263"/>
    <lineage>
        <taxon>Bacteria</taxon>
        <taxon>Bacillati</taxon>
        <taxon>Bacillota</taxon>
        <taxon>Bacilli</taxon>
        <taxon>Bacillales</taxon>
        <taxon>Paenibacillaceae</taxon>
        <taxon>Paenibacillus</taxon>
    </lineage>
</organism>
<proteinExistence type="predicted"/>
<dbReference type="EMBL" id="JAMDMJ010000017">
    <property type="protein sequence ID" value="MCY9597070.1"/>
    <property type="molecule type" value="Genomic_DNA"/>
</dbReference>
<dbReference type="Gene3D" id="3.40.50.300">
    <property type="entry name" value="P-loop containing nucleotide triphosphate hydrolases"/>
    <property type="match status" value="1"/>
</dbReference>
<reference evidence="5 8" key="2">
    <citation type="submission" date="2022-05" db="EMBL/GenBank/DDBJ databases">
        <title>Genome Sequencing of Bee-Associated Microbes.</title>
        <authorList>
            <person name="Dunlap C."/>
        </authorList>
    </citation>
    <scope>NUCLEOTIDE SEQUENCE [LARGE SCALE GENOMIC DNA]</scope>
    <source>
        <strain evidence="5 8">NRRL B-23120</strain>
    </source>
</reference>
<evidence type="ECO:0000313" key="6">
    <source>
        <dbReference type="EMBL" id="QAV21588.1"/>
    </source>
</evidence>
<dbReference type="KEGG" id="pchi:PC41400_29610"/>
<dbReference type="PROSITE" id="PS51194">
    <property type="entry name" value="HELICASE_CTER"/>
    <property type="match status" value="1"/>
</dbReference>
<evidence type="ECO:0000313" key="8">
    <source>
        <dbReference type="Proteomes" id="UP001527202"/>
    </source>
</evidence>
<keyword evidence="1" id="KW-0378">Hydrolase</keyword>
<dbReference type="RefSeq" id="WP_042235138.1">
    <property type="nucleotide sequence ID" value="NZ_CP026520.1"/>
</dbReference>
<dbReference type="SMART" id="SM00487">
    <property type="entry name" value="DEXDc"/>
    <property type="match status" value="1"/>
</dbReference>
<accession>A0A410X4K9</accession>
<feature type="domain" description="Helicase ATP-binding" evidence="3">
    <location>
        <begin position="491"/>
        <end position="654"/>
    </location>
</feature>
<dbReference type="SUPFAM" id="SSF52540">
    <property type="entry name" value="P-loop containing nucleoside triphosphate hydrolases"/>
    <property type="match status" value="2"/>
</dbReference>
<gene>
    <name evidence="5" type="ORF">M5X16_15010</name>
    <name evidence="6" type="ORF">PC41400_29610</name>
</gene>
<protein>
    <submittedName>
        <fullName evidence="6">ATP-dependent helicase</fullName>
    </submittedName>
    <submittedName>
        <fullName evidence="5">DEAD/DEAH box helicase</fullName>
    </submittedName>
</protein>
<dbReference type="InterPro" id="IPR014001">
    <property type="entry name" value="Helicase_ATP-bd"/>
</dbReference>
<evidence type="ECO:0000259" key="3">
    <source>
        <dbReference type="PROSITE" id="PS51192"/>
    </source>
</evidence>
<dbReference type="AlphaFoldDB" id="A0A410X4K9"/>
<dbReference type="Proteomes" id="UP001527202">
    <property type="component" value="Unassembled WGS sequence"/>
</dbReference>
<dbReference type="Pfam" id="PF00176">
    <property type="entry name" value="SNF2-rel_dom"/>
    <property type="match status" value="1"/>
</dbReference>
<dbReference type="EMBL" id="CP026520">
    <property type="protein sequence ID" value="QAV21588.1"/>
    <property type="molecule type" value="Genomic_DNA"/>
</dbReference>
<dbReference type="GO" id="GO:0016787">
    <property type="term" value="F:hydrolase activity"/>
    <property type="evidence" value="ECO:0007669"/>
    <property type="project" value="UniProtKB-KW"/>
</dbReference>
<dbReference type="InterPro" id="IPR027417">
    <property type="entry name" value="P-loop_NTPase"/>
</dbReference>
<evidence type="ECO:0000256" key="1">
    <source>
        <dbReference type="ARBA" id="ARBA00022801"/>
    </source>
</evidence>
<dbReference type="Gene3D" id="3.40.50.10810">
    <property type="entry name" value="Tandem AAA-ATPase domain"/>
    <property type="match status" value="1"/>
</dbReference>
<feature type="domain" description="Helicase C-terminal" evidence="4">
    <location>
        <begin position="779"/>
        <end position="939"/>
    </location>
</feature>
<dbReference type="PANTHER" id="PTHR10799">
    <property type="entry name" value="SNF2/RAD54 HELICASE FAMILY"/>
    <property type="match status" value="1"/>
</dbReference>
<dbReference type="FunFam" id="3.40.50.300:FF:000533">
    <property type="entry name" value="Helicase, Snf2 family"/>
    <property type="match status" value="1"/>
</dbReference>
<feature type="region of interest" description="Disordered" evidence="2">
    <location>
        <begin position="422"/>
        <end position="442"/>
    </location>
</feature>
<dbReference type="GO" id="GO:0005524">
    <property type="term" value="F:ATP binding"/>
    <property type="evidence" value="ECO:0007669"/>
    <property type="project" value="InterPro"/>
</dbReference>
<evidence type="ECO:0000256" key="2">
    <source>
        <dbReference type="SAM" id="MobiDB-lite"/>
    </source>
</evidence>
<dbReference type="CDD" id="cd18012">
    <property type="entry name" value="DEXQc_arch_SWI2_SNF2"/>
    <property type="match status" value="1"/>
</dbReference>
<dbReference type="InterPro" id="IPR022138">
    <property type="entry name" value="DUF3670"/>
</dbReference>
<dbReference type="InterPro" id="IPR038718">
    <property type="entry name" value="SNF2-like_sf"/>
</dbReference>
<keyword evidence="6" id="KW-0347">Helicase</keyword>
<sequence>MIETSPLTVHAVWMPSGAFFVWGTRENGGIWDAQDLKGLLFAWHAPSFYGTFIETTEWGHREGLSLPALTALDFFADPHTVKHLSIRWDTDTANLRRLAPEVKEALAGGRFVPDYEQWKAGTLSWKLQLEGEAAASVTSQAELWLDQLIPAWIEADGSRKAALRRLEEAHPLLRLGTRPADTWLDEEDWLVSIGWKHDPTPFRSSLQLMEPEGDPDWRLQILLQDRSDDTILRAVTPAGEPLEGELALPESWAADLGRVPRDVGRWLRLLPWLNAADEGEPPQLRTRLSDEEAWRFLAEGSVRLVEAGFAVMLPAWWERARKLRPKLQAKLKNSLGGGGGESMFGLTQLMQFDWRVAIDDFELSEEEFLQLLEEKRKLIRIRGRWVQLDPQFLRQAEELLARADRQQGLTLREVLELQLLGGGTGGEPEGPADEAADPDNRPPAVEIELTGQLRRLFQQLTRTAELPRIDPPASFLGTLRPYQLEGSTWLLFLRRFGLGACLADDMGLGKTIQYITYLLQVKETEAPEAPSLLICPTSVIGNWQMELRRFAPNLRVHVHYGPQRAKGSFFAESVEGADLVITSYTLSHLDEEELREVSWSCICLDEAQNVKNPYTKQAAAIRSFSGLHRIALTGTPMENRLTELWSIFDFLNPGYLGTLTQFTRRFVTPIEKSRDSGLISGVQRLVRPFLMRRIKKDPAIQLDLPEKNESKTFVTLTAEQGTLYEHYIRDLFEKVDAMSPMERRGHILAALTKLKQICNHPALIMREGPRTDWRNRSGKVERLLDMVQELRQQGDKCLIFTQFVETGHLLQEILQSELGESVSFLHGGTPRQTRDAMIARFQNAELPLEEQFSVFLLSLKAGGTGLNLTAANHVFHFDRWWNPAVENQATDRAFRIGQTRDVQVHKFVTLGTLEEKIDEMIERKLGLSEQIVGSGENWITELSTDELRDLLALRMEWMNG</sequence>
<reference evidence="6 7" key="1">
    <citation type="submission" date="2018-01" db="EMBL/GenBank/DDBJ databases">
        <title>The whole genome sequencing and assembly of Paenibacillus chitinolyticus KCCM 41400 strain.</title>
        <authorList>
            <person name="Kim J.-Y."/>
            <person name="Park M.-K."/>
            <person name="Lee Y.-J."/>
            <person name="Yi H."/>
            <person name="Bahn Y.-S."/>
            <person name="Kim J.F."/>
            <person name="Lee D.-W."/>
        </authorList>
    </citation>
    <scope>NUCLEOTIDE SEQUENCE [LARGE SCALE GENOMIC DNA]</scope>
    <source>
        <strain evidence="6 7">KCCM 41400</strain>
    </source>
</reference>
<dbReference type="GeneID" id="95378953"/>
<dbReference type="Pfam" id="PF00271">
    <property type="entry name" value="Helicase_C"/>
    <property type="match status" value="1"/>
</dbReference>
<evidence type="ECO:0000313" key="7">
    <source>
        <dbReference type="Proteomes" id="UP000288943"/>
    </source>
</evidence>
<evidence type="ECO:0000313" key="5">
    <source>
        <dbReference type="EMBL" id="MCY9597070.1"/>
    </source>
</evidence>
<dbReference type="Proteomes" id="UP000288943">
    <property type="component" value="Chromosome"/>
</dbReference>
<dbReference type="CDD" id="cd18793">
    <property type="entry name" value="SF2_C_SNF"/>
    <property type="match status" value="1"/>
</dbReference>
<keyword evidence="6" id="KW-0547">Nucleotide-binding</keyword>
<dbReference type="GO" id="GO:0004386">
    <property type="term" value="F:helicase activity"/>
    <property type="evidence" value="ECO:0007669"/>
    <property type="project" value="UniProtKB-KW"/>
</dbReference>
<dbReference type="OrthoDB" id="9760715at2"/>
<keyword evidence="6" id="KW-0067">ATP-binding</keyword>
<name>A0A410X4K9_9BACL</name>
<dbReference type="InterPro" id="IPR001650">
    <property type="entry name" value="Helicase_C-like"/>
</dbReference>
<keyword evidence="8" id="KW-1185">Reference proteome</keyword>
<dbReference type="SMART" id="SM00490">
    <property type="entry name" value="HELICc"/>
    <property type="match status" value="1"/>
</dbReference>
<dbReference type="PROSITE" id="PS51192">
    <property type="entry name" value="HELICASE_ATP_BIND_1"/>
    <property type="match status" value="1"/>
</dbReference>
<dbReference type="Pfam" id="PF12419">
    <property type="entry name" value="DUF3670"/>
    <property type="match status" value="1"/>
</dbReference>